<reference evidence="3" key="1">
    <citation type="submission" date="2023-09" db="EMBL/GenBank/DDBJ databases">
        <title>Paucibacter sp. APW11 Genome sequencing and assembly.</title>
        <authorList>
            <person name="Kim I."/>
        </authorList>
    </citation>
    <scope>NUCLEOTIDE SEQUENCE</scope>
    <source>
        <strain evidence="3">APW11</strain>
    </source>
</reference>
<evidence type="ECO:0000313" key="4">
    <source>
        <dbReference type="Proteomes" id="UP001246372"/>
    </source>
</evidence>
<feature type="domain" description="YCII-related" evidence="2">
    <location>
        <begin position="15"/>
        <end position="108"/>
    </location>
</feature>
<dbReference type="InterPro" id="IPR011008">
    <property type="entry name" value="Dimeric_a/b-barrel"/>
</dbReference>
<dbReference type="Proteomes" id="UP001246372">
    <property type="component" value="Unassembled WGS sequence"/>
</dbReference>
<dbReference type="PANTHER" id="PTHR35174:SF3">
    <property type="entry name" value="BLL7171 PROTEIN"/>
    <property type="match status" value="1"/>
</dbReference>
<dbReference type="EMBL" id="JAVXZY010000018">
    <property type="protein sequence ID" value="MDT9002460.1"/>
    <property type="molecule type" value="Genomic_DNA"/>
</dbReference>
<dbReference type="Gene3D" id="3.30.70.1060">
    <property type="entry name" value="Dimeric alpha+beta barrel"/>
    <property type="match status" value="1"/>
</dbReference>
<comment type="caution">
    <text evidence="3">The sequence shown here is derived from an EMBL/GenBank/DDBJ whole genome shotgun (WGS) entry which is preliminary data.</text>
</comment>
<dbReference type="RefSeq" id="WP_315653357.1">
    <property type="nucleotide sequence ID" value="NZ_JAVXZY010000018.1"/>
</dbReference>
<comment type="similarity">
    <text evidence="1">Belongs to the YciI family.</text>
</comment>
<dbReference type="SUPFAM" id="SSF54909">
    <property type="entry name" value="Dimeric alpha+beta barrel"/>
    <property type="match status" value="1"/>
</dbReference>
<accession>A0ABU3PIS7</accession>
<sequence length="116" mass="12770">MSFVLLIVEPLGQRAERGREAGEQVYQRMLDFSAELEAQGILRGVSSLGARSQRLQRRAGQTQLIDGPFAEAKEMVGGFFWIDVPTREEALAIAARCPAAEWATVEVRGTGPCFED</sequence>
<protein>
    <submittedName>
        <fullName evidence="3">YciI family protein</fullName>
    </submittedName>
</protein>
<evidence type="ECO:0000259" key="2">
    <source>
        <dbReference type="Pfam" id="PF03795"/>
    </source>
</evidence>
<gene>
    <name evidence="3" type="ORF">RQP53_24475</name>
</gene>
<proteinExistence type="inferred from homology"/>
<dbReference type="PANTHER" id="PTHR35174">
    <property type="entry name" value="BLL7171 PROTEIN-RELATED"/>
    <property type="match status" value="1"/>
</dbReference>
<name>A0ABU3PIS7_9BURK</name>
<keyword evidence="4" id="KW-1185">Reference proteome</keyword>
<dbReference type="Pfam" id="PF03795">
    <property type="entry name" value="YCII"/>
    <property type="match status" value="1"/>
</dbReference>
<evidence type="ECO:0000256" key="1">
    <source>
        <dbReference type="ARBA" id="ARBA00007689"/>
    </source>
</evidence>
<evidence type="ECO:0000313" key="3">
    <source>
        <dbReference type="EMBL" id="MDT9002460.1"/>
    </source>
</evidence>
<organism evidence="3 4">
    <name type="scientific">Roseateles aquae</name>
    <dbReference type="NCBI Taxonomy" id="3077235"/>
    <lineage>
        <taxon>Bacteria</taxon>
        <taxon>Pseudomonadati</taxon>
        <taxon>Pseudomonadota</taxon>
        <taxon>Betaproteobacteria</taxon>
        <taxon>Burkholderiales</taxon>
        <taxon>Sphaerotilaceae</taxon>
        <taxon>Roseateles</taxon>
    </lineage>
</organism>
<dbReference type="InterPro" id="IPR005545">
    <property type="entry name" value="YCII"/>
</dbReference>